<dbReference type="Proteomes" id="UP000245119">
    <property type="component" value="Linkage Group LG9"/>
</dbReference>
<feature type="domain" description="Enoyl reductase (ER)" evidence="8">
    <location>
        <begin position="99"/>
        <end position="346"/>
    </location>
</feature>
<dbReference type="InterPro" id="IPR011032">
    <property type="entry name" value="GroES-like_sf"/>
</dbReference>
<evidence type="ECO:0000256" key="4">
    <source>
        <dbReference type="ARBA" id="ARBA00033119"/>
    </source>
</evidence>
<evidence type="ECO:0000256" key="6">
    <source>
        <dbReference type="ARBA" id="ARBA00048290"/>
    </source>
</evidence>
<dbReference type="AlphaFoldDB" id="A0A2T7NSN9"/>
<dbReference type="PANTHER" id="PTHR43205">
    <property type="entry name" value="PROSTAGLANDIN REDUCTASE"/>
    <property type="match status" value="1"/>
</dbReference>
<dbReference type="GO" id="GO:0006693">
    <property type="term" value="P:prostaglandin metabolic process"/>
    <property type="evidence" value="ECO:0007669"/>
    <property type="project" value="TreeGrafter"/>
</dbReference>
<proteinExistence type="inferred from homology"/>
<evidence type="ECO:0000256" key="1">
    <source>
        <dbReference type="ARBA" id="ARBA00010460"/>
    </source>
</evidence>
<dbReference type="GO" id="GO:0047522">
    <property type="term" value="F:15-oxoprostaglandin 13-reductase [NAD(P)+] activity"/>
    <property type="evidence" value="ECO:0007669"/>
    <property type="project" value="UniProtKB-EC"/>
</dbReference>
<keyword evidence="3" id="KW-0560">Oxidoreductase</keyword>
<evidence type="ECO:0000259" key="8">
    <source>
        <dbReference type="SMART" id="SM00829"/>
    </source>
</evidence>
<comment type="catalytic activity">
    <reaction evidence="7">
        <text>13,14-dihydro-15-oxo-prostaglandin E1 + NADP(+) = 15-oxoprostaglandin E1 + NADPH + H(+)</text>
        <dbReference type="Rhea" id="RHEA:50584"/>
        <dbReference type="ChEBI" id="CHEBI:15378"/>
        <dbReference type="ChEBI" id="CHEBI:57401"/>
        <dbReference type="ChEBI" id="CHEBI:57783"/>
        <dbReference type="ChEBI" id="CHEBI:58349"/>
        <dbReference type="ChEBI" id="CHEBI:133408"/>
    </reaction>
    <physiologicalReaction direction="right-to-left" evidence="7">
        <dbReference type="Rhea" id="RHEA:50586"/>
    </physiologicalReaction>
</comment>
<accession>A0A2T7NSN9</accession>
<dbReference type="Gene3D" id="3.40.50.720">
    <property type="entry name" value="NAD(P)-binding Rossmann-like Domain"/>
    <property type="match status" value="1"/>
</dbReference>
<dbReference type="EC" id="1.3.1.48" evidence="2"/>
<dbReference type="Pfam" id="PF00107">
    <property type="entry name" value="ADH_zinc_N"/>
    <property type="match status" value="1"/>
</dbReference>
<reference evidence="9 10" key="1">
    <citation type="submission" date="2018-04" db="EMBL/GenBank/DDBJ databases">
        <title>The genome of golden apple snail Pomacea canaliculata provides insight into stress tolerance and invasive adaptation.</title>
        <authorList>
            <person name="Liu C."/>
            <person name="Liu B."/>
            <person name="Ren Y."/>
            <person name="Zhang Y."/>
            <person name="Wang H."/>
            <person name="Li S."/>
            <person name="Jiang F."/>
            <person name="Yin L."/>
            <person name="Zhang G."/>
            <person name="Qian W."/>
            <person name="Fan W."/>
        </authorList>
    </citation>
    <scope>NUCLEOTIDE SEQUENCE [LARGE SCALE GENOMIC DNA]</scope>
    <source>
        <strain evidence="9">SZHN2017</strain>
        <tissue evidence="9">Muscle</tissue>
    </source>
</reference>
<dbReference type="InterPro" id="IPR013149">
    <property type="entry name" value="ADH-like_C"/>
</dbReference>
<organism evidence="9 10">
    <name type="scientific">Pomacea canaliculata</name>
    <name type="common">Golden apple snail</name>
    <dbReference type="NCBI Taxonomy" id="400727"/>
    <lineage>
        <taxon>Eukaryota</taxon>
        <taxon>Metazoa</taxon>
        <taxon>Spiralia</taxon>
        <taxon>Lophotrochozoa</taxon>
        <taxon>Mollusca</taxon>
        <taxon>Gastropoda</taxon>
        <taxon>Caenogastropoda</taxon>
        <taxon>Architaenioglossa</taxon>
        <taxon>Ampullarioidea</taxon>
        <taxon>Ampullariidae</taxon>
        <taxon>Pomacea</taxon>
    </lineage>
</organism>
<dbReference type="InterPro" id="IPR036291">
    <property type="entry name" value="NAD(P)-bd_dom_sf"/>
</dbReference>
<evidence type="ECO:0000313" key="10">
    <source>
        <dbReference type="Proteomes" id="UP000245119"/>
    </source>
</evidence>
<evidence type="ECO:0000256" key="7">
    <source>
        <dbReference type="ARBA" id="ARBA00049070"/>
    </source>
</evidence>
<evidence type="ECO:0000256" key="5">
    <source>
        <dbReference type="ARBA" id="ARBA00047878"/>
    </source>
</evidence>
<evidence type="ECO:0000313" key="9">
    <source>
        <dbReference type="EMBL" id="PVD24191.1"/>
    </source>
</evidence>
<comment type="similarity">
    <text evidence="1">Belongs to the NADP-dependent oxidoreductase L4BD family.</text>
</comment>
<dbReference type="InterPro" id="IPR045010">
    <property type="entry name" value="MDR_fam"/>
</dbReference>
<dbReference type="OrthoDB" id="809632at2759"/>
<comment type="catalytic activity">
    <reaction evidence="6">
        <text>13,14-dihydro-15-oxo-PGF2alpha + NADP(+) = 15-oxoprostaglandin F2alpha + NADPH + H(+)</text>
        <dbReference type="Rhea" id="RHEA:50588"/>
        <dbReference type="ChEBI" id="CHEBI:15378"/>
        <dbReference type="ChEBI" id="CHEBI:57783"/>
        <dbReference type="ChEBI" id="CHEBI:58349"/>
        <dbReference type="ChEBI" id="CHEBI:133374"/>
        <dbReference type="ChEBI" id="CHEBI:133409"/>
    </reaction>
    <physiologicalReaction direction="right-to-left" evidence="6">
        <dbReference type="Rhea" id="RHEA:50590"/>
    </physiologicalReaction>
</comment>
<comment type="caution">
    <text evidence="9">The sequence shown here is derived from an EMBL/GenBank/DDBJ whole genome shotgun (WGS) entry which is preliminary data.</text>
</comment>
<evidence type="ECO:0000256" key="3">
    <source>
        <dbReference type="ARBA" id="ARBA00023002"/>
    </source>
</evidence>
<keyword evidence="10" id="KW-1185">Reference proteome</keyword>
<dbReference type="InterPro" id="IPR020843">
    <property type="entry name" value="ER"/>
</dbReference>
<dbReference type="SUPFAM" id="SSF50129">
    <property type="entry name" value="GroES-like"/>
    <property type="match status" value="1"/>
</dbReference>
<evidence type="ECO:0000256" key="2">
    <source>
        <dbReference type="ARBA" id="ARBA00011981"/>
    </source>
</evidence>
<name>A0A2T7NSN9_POMCA</name>
<dbReference type="EMBL" id="PZQS01000009">
    <property type="protein sequence ID" value="PVD24191.1"/>
    <property type="molecule type" value="Genomic_DNA"/>
</dbReference>
<dbReference type="InterPro" id="IPR041694">
    <property type="entry name" value="ADH_N_2"/>
</dbReference>
<dbReference type="PANTHER" id="PTHR43205:SF7">
    <property type="entry name" value="PROSTAGLANDIN REDUCTASE 1"/>
    <property type="match status" value="1"/>
</dbReference>
<dbReference type="Pfam" id="PF16884">
    <property type="entry name" value="ADH_N_2"/>
    <property type="match status" value="1"/>
</dbReference>
<protein>
    <recommendedName>
        <fullName evidence="4">15-oxoprostaglandin 13-reductase</fullName>
        <ecNumber evidence="2">1.3.1.48</ecNumber>
    </recommendedName>
    <alternativeName>
        <fullName evidence="4">15-oxoprostaglandin 13-reductase</fullName>
    </alternativeName>
</protein>
<dbReference type="FunFam" id="3.40.50.720:FF:000121">
    <property type="entry name" value="Prostaglandin reductase 2"/>
    <property type="match status" value="1"/>
</dbReference>
<comment type="catalytic activity">
    <reaction evidence="5">
        <text>13,14-dihydro-15-oxo-prostaglandin F1alpha + NADP(+) = 15-oxoprostaglandin F1alpha + NADPH + H(+)</text>
        <dbReference type="Rhea" id="RHEA:50592"/>
        <dbReference type="ChEBI" id="CHEBI:15378"/>
        <dbReference type="ChEBI" id="CHEBI:57783"/>
        <dbReference type="ChEBI" id="CHEBI:58349"/>
        <dbReference type="ChEBI" id="CHEBI:79072"/>
        <dbReference type="ChEBI" id="CHEBI:133411"/>
    </reaction>
    <physiologicalReaction direction="right-to-left" evidence="5">
        <dbReference type="Rhea" id="RHEA:50594"/>
    </physiologicalReaction>
</comment>
<sequence>MAARPILCLLGSKAFVGFRWSSVCVFGESGRRYETTVARKWTLAKQWEGEPQLSDFRVIEEPVTLSSNAKEILIEAIYLSVDPYMRIKASNTPRFPTGGLVLANVGWRTHTAVPDPDKEELFGPVVRPLPDFGGLSPSLAIGCLGMPGMTGYFGLLDRCQPQAGETVLVSGAAGAVGSIVGQVAKVQGCTVIGSAGSKEKCDWLQELGFDHVFNYKEKSVDEALTEMAPDGVDIYFDNVGGDFTYDVMKSHMKFNGRIAICGAIAQYNAWERERSTTMFIIDKQLNIKGVYVPAYNNRYYEFVAQMSQWIREGKLSTKKQSPMDLRTCRTLLCRFSEDRISGRLLSGLPNPTRTLRTTLNSQMAFV</sequence>
<dbReference type="SMART" id="SM00829">
    <property type="entry name" value="PKS_ER"/>
    <property type="match status" value="1"/>
</dbReference>
<dbReference type="Gene3D" id="3.90.180.10">
    <property type="entry name" value="Medium-chain alcohol dehydrogenases, catalytic domain"/>
    <property type="match status" value="2"/>
</dbReference>
<gene>
    <name evidence="9" type="ORF">C0Q70_14661</name>
</gene>
<dbReference type="SUPFAM" id="SSF51735">
    <property type="entry name" value="NAD(P)-binding Rossmann-fold domains"/>
    <property type="match status" value="1"/>
</dbReference>